<gene>
    <name evidence="2" type="ordered locus">RHA1_ro03560</name>
</gene>
<evidence type="ECO:0000313" key="2">
    <source>
        <dbReference type="EMBL" id="ABG95363.1"/>
    </source>
</evidence>
<feature type="compositionally biased region" description="Polar residues" evidence="1">
    <location>
        <begin position="44"/>
        <end position="53"/>
    </location>
</feature>
<name>Q0SAS3_RHOJR</name>
<dbReference type="EMBL" id="CP000431">
    <property type="protein sequence ID" value="ABG95363.1"/>
    <property type="molecule type" value="Genomic_DNA"/>
</dbReference>
<dbReference type="AlphaFoldDB" id="Q0SAS3"/>
<dbReference type="HOGENOM" id="CLU_2384216_0_0_11"/>
<reference evidence="3" key="1">
    <citation type="journal article" date="2006" name="Proc. Natl. Acad. Sci. U.S.A.">
        <title>The complete genome of Rhodococcus sp. RHA1 provides insights into a catabolic powerhouse.</title>
        <authorList>
            <person name="McLeod M.P."/>
            <person name="Warren R.L."/>
            <person name="Hsiao W.W.L."/>
            <person name="Araki N."/>
            <person name="Myhre M."/>
            <person name="Fernandes C."/>
            <person name="Miyazawa D."/>
            <person name="Wong W."/>
            <person name="Lillquist A.L."/>
            <person name="Wang D."/>
            <person name="Dosanjh M."/>
            <person name="Hara H."/>
            <person name="Petrescu A."/>
            <person name="Morin R.D."/>
            <person name="Yang G."/>
            <person name="Stott J.M."/>
            <person name="Schein J.E."/>
            <person name="Shin H."/>
            <person name="Smailus D."/>
            <person name="Siddiqui A.S."/>
            <person name="Marra M.A."/>
            <person name="Jones S.J.M."/>
            <person name="Holt R."/>
            <person name="Brinkman F.S.L."/>
            <person name="Miyauchi K."/>
            <person name="Fukuda M."/>
            <person name="Davies J.E."/>
            <person name="Mohn W.W."/>
            <person name="Eltis L.D."/>
        </authorList>
    </citation>
    <scope>NUCLEOTIDE SEQUENCE [LARGE SCALE GENOMIC DNA]</scope>
    <source>
        <strain evidence="3">RHA1</strain>
    </source>
</reference>
<sequence>MPSLEVFVRLHRLRVPARSAPKLPGSGCESITAPPRCPCPVDRSTGSAEASSTRAGVGGVFMLAGVPGLIDRSGADGPSKQVIDPSPTPVEPVT</sequence>
<dbReference type="Proteomes" id="UP000008710">
    <property type="component" value="Chromosome"/>
</dbReference>
<evidence type="ECO:0000256" key="1">
    <source>
        <dbReference type="SAM" id="MobiDB-lite"/>
    </source>
</evidence>
<evidence type="ECO:0000313" key="3">
    <source>
        <dbReference type="Proteomes" id="UP000008710"/>
    </source>
</evidence>
<feature type="region of interest" description="Disordered" evidence="1">
    <location>
        <begin position="69"/>
        <end position="94"/>
    </location>
</feature>
<accession>Q0SAS3</accession>
<dbReference type="KEGG" id="rha:RHA1_ro03560"/>
<protein>
    <submittedName>
        <fullName evidence="2">Uncharacterized protein</fullName>
    </submittedName>
</protein>
<feature type="region of interest" description="Disordered" evidence="1">
    <location>
        <begin position="19"/>
        <end position="53"/>
    </location>
</feature>
<proteinExistence type="predicted"/>
<organism evidence="2 3">
    <name type="scientific">Rhodococcus jostii (strain RHA1)</name>
    <dbReference type="NCBI Taxonomy" id="101510"/>
    <lineage>
        <taxon>Bacteria</taxon>
        <taxon>Bacillati</taxon>
        <taxon>Actinomycetota</taxon>
        <taxon>Actinomycetes</taxon>
        <taxon>Mycobacteriales</taxon>
        <taxon>Nocardiaceae</taxon>
        <taxon>Rhodococcus</taxon>
    </lineage>
</organism>